<dbReference type="EMBL" id="QGMI01000073">
    <property type="protein sequence ID" value="TVY47799.1"/>
    <property type="molecule type" value="Genomic_DNA"/>
</dbReference>
<gene>
    <name evidence="3" type="ORF">LOCC1_G002433</name>
</gene>
<feature type="compositionally biased region" description="Polar residues" evidence="2">
    <location>
        <begin position="45"/>
        <end position="61"/>
    </location>
</feature>
<feature type="region of interest" description="Disordered" evidence="2">
    <location>
        <begin position="236"/>
        <end position="255"/>
    </location>
</feature>
<feature type="region of interest" description="Disordered" evidence="2">
    <location>
        <begin position="404"/>
        <end position="465"/>
    </location>
</feature>
<evidence type="ECO:0000256" key="2">
    <source>
        <dbReference type="SAM" id="MobiDB-lite"/>
    </source>
</evidence>
<feature type="region of interest" description="Disordered" evidence="2">
    <location>
        <begin position="1"/>
        <end position="78"/>
    </location>
</feature>
<protein>
    <submittedName>
        <fullName evidence="3">Uncharacterized protein</fullName>
    </submittedName>
</protein>
<feature type="compositionally biased region" description="Polar residues" evidence="2">
    <location>
        <begin position="159"/>
        <end position="171"/>
    </location>
</feature>
<comment type="caution">
    <text evidence="3">The sequence shown here is derived from an EMBL/GenBank/DDBJ whole genome shotgun (WGS) entry which is preliminary data.</text>
</comment>
<dbReference type="OrthoDB" id="5427699at2759"/>
<organism evidence="3 4">
    <name type="scientific">Lachnellula occidentalis</name>
    <dbReference type="NCBI Taxonomy" id="215460"/>
    <lineage>
        <taxon>Eukaryota</taxon>
        <taxon>Fungi</taxon>
        <taxon>Dikarya</taxon>
        <taxon>Ascomycota</taxon>
        <taxon>Pezizomycotina</taxon>
        <taxon>Leotiomycetes</taxon>
        <taxon>Helotiales</taxon>
        <taxon>Lachnaceae</taxon>
        <taxon>Lachnellula</taxon>
    </lineage>
</organism>
<evidence type="ECO:0000313" key="4">
    <source>
        <dbReference type="Proteomes" id="UP000443090"/>
    </source>
</evidence>
<feature type="compositionally biased region" description="Polar residues" evidence="2">
    <location>
        <begin position="292"/>
        <end position="311"/>
    </location>
</feature>
<feature type="coiled-coil region" evidence="1">
    <location>
        <begin position="119"/>
        <end position="146"/>
    </location>
</feature>
<name>A0A8H8S5M1_9HELO</name>
<sequence>MSNQQRDSFLPSGAIDFPRPMTSPRNVPRSFPETTSFIPSLPASDHNSPNNYNRSPSQNPNGHPISPPKTRSASADDNSAALIEDWRIYTQKLRMQSEGERAHMMADRARVEEVMAEERALWDREREGLQARIAELERQLQSESRSSSGTFVHRPLYHQQSSLSMGAQQITSPGSRSSSSNERNVPQESGRNADGSPFYAPAARNPSRTFDVSSNSDLRVDSISAVRESAIRVTSKELKSSDFVQSPPISSTSSHDLSPIIESVDISKIQPLLDSIPIKVTAIDPTFASKVLSPNSSSPAKLSPNTKPPTQEKTLEVIHSLENRRLTLHAGHTPNHSISKFGDIIGDQTPTQGQTPTQDHHSEQYDGVSDDGDRELTGTLGLTNDSINNDDFLITLTKKLTVEARRSESTTPVAEAGPSSRGGVEPPSEPSSGGIEQLQEPDDKDDGPVLRLKPSINFGKPLGRM</sequence>
<feature type="compositionally biased region" description="Low complexity" evidence="2">
    <location>
        <begin position="346"/>
        <end position="357"/>
    </location>
</feature>
<keyword evidence="4" id="KW-1185">Reference proteome</keyword>
<evidence type="ECO:0000313" key="3">
    <source>
        <dbReference type="EMBL" id="TVY47799.1"/>
    </source>
</evidence>
<feature type="compositionally biased region" description="Polar residues" evidence="2">
    <location>
        <begin position="181"/>
        <end position="190"/>
    </location>
</feature>
<reference evidence="3 4" key="1">
    <citation type="submission" date="2018-05" db="EMBL/GenBank/DDBJ databases">
        <title>Genome sequencing and assembly of the regulated plant pathogen Lachnellula willkommii and related sister species for the development of diagnostic species identification markers.</title>
        <authorList>
            <person name="Giroux E."/>
            <person name="Bilodeau G."/>
        </authorList>
    </citation>
    <scope>NUCLEOTIDE SEQUENCE [LARGE SCALE GENOMIC DNA]</scope>
    <source>
        <strain evidence="3 4">CBS 160.35</strain>
    </source>
</reference>
<feature type="region of interest" description="Disordered" evidence="2">
    <location>
        <begin position="159"/>
        <end position="214"/>
    </location>
</feature>
<feature type="region of interest" description="Disordered" evidence="2">
    <location>
        <begin position="290"/>
        <end position="311"/>
    </location>
</feature>
<evidence type="ECO:0000256" key="1">
    <source>
        <dbReference type="SAM" id="Coils"/>
    </source>
</evidence>
<dbReference type="AlphaFoldDB" id="A0A8H8S5M1"/>
<feature type="region of interest" description="Disordered" evidence="2">
    <location>
        <begin position="330"/>
        <end position="387"/>
    </location>
</feature>
<accession>A0A8H8S5M1</accession>
<feature type="compositionally biased region" description="Polar residues" evidence="2">
    <location>
        <begin position="242"/>
        <end position="255"/>
    </location>
</feature>
<dbReference type="Proteomes" id="UP000443090">
    <property type="component" value="Unassembled WGS sequence"/>
</dbReference>
<keyword evidence="1" id="KW-0175">Coiled coil</keyword>
<proteinExistence type="predicted"/>